<dbReference type="PANTHER" id="PTHR10877">
    <property type="entry name" value="POLYCYSTIN FAMILY MEMBER"/>
    <property type="match status" value="1"/>
</dbReference>
<dbReference type="InterPro" id="IPR051223">
    <property type="entry name" value="Polycystin"/>
</dbReference>
<accession>A0A812CJX0</accession>
<reference evidence="2" key="1">
    <citation type="submission" date="2021-01" db="EMBL/GenBank/DDBJ databases">
        <authorList>
            <person name="Li R."/>
            <person name="Bekaert M."/>
        </authorList>
    </citation>
    <scope>NUCLEOTIDE SEQUENCE</scope>
    <source>
        <strain evidence="2">Farmed</strain>
    </source>
</reference>
<name>A0A812CJX0_ACAPH</name>
<dbReference type="AlphaFoldDB" id="A0A812CJX0"/>
<dbReference type="EMBL" id="CAHIKZ030001580">
    <property type="protein sequence ID" value="CAE1268696.1"/>
    <property type="molecule type" value="Genomic_DNA"/>
</dbReference>
<comment type="caution">
    <text evidence="2">The sequence shown here is derived from an EMBL/GenBank/DDBJ whole genome shotgun (WGS) entry which is preliminary data.</text>
</comment>
<feature type="transmembrane region" description="Helical" evidence="1">
    <location>
        <begin position="45"/>
        <end position="64"/>
    </location>
</feature>
<feature type="transmembrane region" description="Helical" evidence="1">
    <location>
        <begin position="214"/>
        <end position="235"/>
    </location>
</feature>
<feature type="transmembrane region" description="Helical" evidence="1">
    <location>
        <begin position="270"/>
        <end position="292"/>
    </location>
</feature>
<keyword evidence="3" id="KW-1185">Reference proteome</keyword>
<keyword evidence="1" id="KW-1133">Transmembrane helix</keyword>
<protein>
    <submittedName>
        <fullName evidence="2">PKD1L2</fullName>
    </submittedName>
</protein>
<dbReference type="Proteomes" id="UP000597762">
    <property type="component" value="Unassembled WGS sequence"/>
</dbReference>
<feature type="transmembrane region" description="Helical" evidence="1">
    <location>
        <begin position="298"/>
        <end position="319"/>
    </location>
</feature>
<dbReference type="PANTHER" id="PTHR10877:SF183">
    <property type="entry name" value="AT14535P-RELATED"/>
    <property type="match status" value="1"/>
</dbReference>
<gene>
    <name evidence="2" type="ORF">SPHA_36241</name>
</gene>
<sequence>MVCIPVQIRPNSIYLSIYLSQSVHIYVSISFIFVDFEKKVLNNSYVLIVLLLIFFVYCILALMVRRLDKKDQIYWSYLPLSDDRSSDPYQYLIWVQTGVRSSRVMYSFPCHDWFSFDKGDGSIIRQLEPNSNQCDNLFDNLKSRIFTDLFDDHLYVSVVKRPCSSPFTRVQRLSTIVAVLYLSLVSSAMYYKPTDKIPSRALTLGPFTLTSKEIVVGLISSVIMVLPTSIIINLFKWRKVNSEESDSCGSSLTLAERLKRFRLPWWSMSLAYLLIFLSISVSAYFTFMYSIVWGKELALRWLLSITFSMTGSIIFIQPLKPVLGFFRKLIVFRPLQAMQSILTTGVGKGCESVIAPELFHLTAVRAGS</sequence>
<proteinExistence type="predicted"/>
<organism evidence="2 3">
    <name type="scientific">Acanthosepion pharaonis</name>
    <name type="common">Pharaoh cuttlefish</name>
    <name type="synonym">Sepia pharaonis</name>
    <dbReference type="NCBI Taxonomy" id="158019"/>
    <lineage>
        <taxon>Eukaryota</taxon>
        <taxon>Metazoa</taxon>
        <taxon>Spiralia</taxon>
        <taxon>Lophotrochozoa</taxon>
        <taxon>Mollusca</taxon>
        <taxon>Cephalopoda</taxon>
        <taxon>Coleoidea</taxon>
        <taxon>Decapodiformes</taxon>
        <taxon>Sepiida</taxon>
        <taxon>Sepiina</taxon>
        <taxon>Sepiidae</taxon>
        <taxon>Acanthosepion</taxon>
    </lineage>
</organism>
<keyword evidence="1" id="KW-0812">Transmembrane</keyword>
<feature type="transmembrane region" description="Helical" evidence="1">
    <location>
        <begin position="170"/>
        <end position="191"/>
    </location>
</feature>
<keyword evidence="1" id="KW-0472">Membrane</keyword>
<evidence type="ECO:0000313" key="2">
    <source>
        <dbReference type="EMBL" id="CAE1268696.1"/>
    </source>
</evidence>
<feature type="transmembrane region" description="Helical" evidence="1">
    <location>
        <begin position="12"/>
        <end position="33"/>
    </location>
</feature>
<evidence type="ECO:0000313" key="3">
    <source>
        <dbReference type="Proteomes" id="UP000597762"/>
    </source>
</evidence>
<dbReference type="OrthoDB" id="6156305at2759"/>
<evidence type="ECO:0000256" key="1">
    <source>
        <dbReference type="SAM" id="Phobius"/>
    </source>
</evidence>